<evidence type="ECO:0000313" key="5">
    <source>
        <dbReference type="Proteomes" id="UP000268093"/>
    </source>
</evidence>
<dbReference type="PROSITE" id="PS50127">
    <property type="entry name" value="UBC_2"/>
    <property type="match status" value="1"/>
</dbReference>
<proteinExistence type="predicted"/>
<comment type="caution">
    <text evidence="4">The sequence shown here is derived from an EMBL/GenBank/DDBJ whole genome shotgun (WGS) entry which is preliminary data.</text>
</comment>
<reference evidence="4 5" key="1">
    <citation type="journal article" date="2018" name="New Phytol.">
        <title>Phylogenomics of Endogonaceae and evolution of mycorrhizas within Mucoromycota.</title>
        <authorList>
            <person name="Chang Y."/>
            <person name="Desiro A."/>
            <person name="Na H."/>
            <person name="Sandor L."/>
            <person name="Lipzen A."/>
            <person name="Clum A."/>
            <person name="Barry K."/>
            <person name="Grigoriev I.V."/>
            <person name="Martin F.M."/>
            <person name="Stajich J.E."/>
            <person name="Smith M.E."/>
            <person name="Bonito G."/>
            <person name="Spatafora J.W."/>
        </authorList>
    </citation>
    <scope>NUCLEOTIDE SEQUENCE [LARGE SCALE GENOMIC DNA]</scope>
    <source>
        <strain evidence="4 5">GMNB39</strain>
    </source>
</reference>
<accession>A0A433D2Q3</accession>
<dbReference type="Gene3D" id="3.10.110.10">
    <property type="entry name" value="Ubiquitin Conjugating Enzyme"/>
    <property type="match status" value="1"/>
</dbReference>
<evidence type="ECO:0000259" key="3">
    <source>
        <dbReference type="PROSITE" id="PS50127"/>
    </source>
</evidence>
<dbReference type="AlphaFoldDB" id="A0A433D2Q3"/>
<dbReference type="PANTHER" id="PTHR24067">
    <property type="entry name" value="UBIQUITIN-CONJUGATING ENZYME E2"/>
    <property type="match status" value="1"/>
</dbReference>
<organism evidence="4 5">
    <name type="scientific">Jimgerdemannia flammicorona</name>
    <dbReference type="NCBI Taxonomy" id="994334"/>
    <lineage>
        <taxon>Eukaryota</taxon>
        <taxon>Fungi</taxon>
        <taxon>Fungi incertae sedis</taxon>
        <taxon>Mucoromycota</taxon>
        <taxon>Mucoromycotina</taxon>
        <taxon>Endogonomycetes</taxon>
        <taxon>Endogonales</taxon>
        <taxon>Endogonaceae</taxon>
        <taxon>Jimgerdemannia</taxon>
    </lineage>
</organism>
<dbReference type="Pfam" id="PF00179">
    <property type="entry name" value="UQ_con"/>
    <property type="match status" value="1"/>
</dbReference>
<evidence type="ECO:0000313" key="4">
    <source>
        <dbReference type="EMBL" id="RUP45053.1"/>
    </source>
</evidence>
<feature type="domain" description="UBC core" evidence="3">
    <location>
        <begin position="63"/>
        <end position="213"/>
    </location>
</feature>
<dbReference type="Proteomes" id="UP000268093">
    <property type="component" value="Unassembled WGS sequence"/>
</dbReference>
<dbReference type="InterPro" id="IPR050113">
    <property type="entry name" value="Ub_conjugating_enzyme"/>
</dbReference>
<dbReference type="OrthoDB" id="5596422at2759"/>
<dbReference type="InterPro" id="IPR016135">
    <property type="entry name" value="UBQ-conjugating_enzyme/RWD"/>
</dbReference>
<feature type="region of interest" description="Disordered" evidence="2">
    <location>
        <begin position="21"/>
        <end position="50"/>
    </location>
</feature>
<keyword evidence="5" id="KW-1185">Reference proteome</keyword>
<protein>
    <submittedName>
        <fullName evidence="4">Ubiquitin-conjugating enzyme/RWD-like protein</fullName>
    </submittedName>
</protein>
<name>A0A433D2Q3_9FUNG</name>
<dbReference type="SMART" id="SM00212">
    <property type="entry name" value="UBCc"/>
    <property type="match status" value="1"/>
</dbReference>
<dbReference type="EMBL" id="RBNI01007894">
    <property type="protein sequence ID" value="RUP45053.1"/>
    <property type="molecule type" value="Genomic_DNA"/>
</dbReference>
<dbReference type="InterPro" id="IPR000608">
    <property type="entry name" value="UBC"/>
</dbReference>
<dbReference type="CDD" id="cd23814">
    <property type="entry name" value="UEV_AKTIP"/>
    <property type="match status" value="1"/>
</dbReference>
<evidence type="ECO:0000256" key="2">
    <source>
        <dbReference type="SAM" id="MobiDB-lite"/>
    </source>
</evidence>
<dbReference type="SUPFAM" id="SSF54495">
    <property type="entry name" value="UBC-like"/>
    <property type="match status" value="1"/>
</dbReference>
<sequence>MPPNYSTLLEMNPLSTSGFNLRFSRKANTPPPRTSLDDDDDDASDSSSLGLSKKKPQFYSEYFRRYELMIEFTNLRNPNHCPLGVYVMPAQDNLNVWFGSLFVHKGNYRNGVFKFRINIPEEYPERPPSVVFLTDMFHPLVDAQGNFNIGQQFPSWRPHQDHIFHVLHYIKNAFKKVVLDNLLEKYALNKDVYHNEATIFANLAQQCAHLSITESILFEHLPENNMIKFTELSDSKFVRSVGLDRQQEPDRAEAQGPDLQRHGLSLDRKLANKLVRRAPRQGVLRQTIESPTLQ</sequence>
<gene>
    <name evidence="4" type="ORF">BC936DRAFT_148675</name>
</gene>
<keyword evidence="1" id="KW-0833">Ubl conjugation pathway</keyword>
<evidence type="ECO:0000256" key="1">
    <source>
        <dbReference type="ARBA" id="ARBA00022786"/>
    </source>
</evidence>